<protein>
    <submittedName>
        <fullName evidence="1">Uncharacterized protein</fullName>
    </submittedName>
</protein>
<gene>
    <name evidence="1" type="ORF">QFC24_000897</name>
</gene>
<name>A0ACC2XV35_9TREE</name>
<keyword evidence="2" id="KW-1185">Reference proteome</keyword>
<evidence type="ECO:0000313" key="1">
    <source>
        <dbReference type="EMBL" id="KAJ9127488.1"/>
    </source>
</evidence>
<organism evidence="1 2">
    <name type="scientific">Naganishia onofrii</name>
    <dbReference type="NCBI Taxonomy" id="1851511"/>
    <lineage>
        <taxon>Eukaryota</taxon>
        <taxon>Fungi</taxon>
        <taxon>Dikarya</taxon>
        <taxon>Basidiomycota</taxon>
        <taxon>Agaricomycotina</taxon>
        <taxon>Tremellomycetes</taxon>
        <taxon>Filobasidiales</taxon>
        <taxon>Filobasidiaceae</taxon>
        <taxon>Naganishia</taxon>
    </lineage>
</organism>
<evidence type="ECO:0000313" key="2">
    <source>
        <dbReference type="Proteomes" id="UP001234202"/>
    </source>
</evidence>
<dbReference type="Proteomes" id="UP001234202">
    <property type="component" value="Unassembled WGS sequence"/>
</dbReference>
<comment type="caution">
    <text evidence="1">The sequence shown here is derived from an EMBL/GenBank/DDBJ whole genome shotgun (WGS) entry which is preliminary data.</text>
</comment>
<accession>A0ACC2XV35</accession>
<reference evidence="1" key="1">
    <citation type="submission" date="2023-04" db="EMBL/GenBank/DDBJ databases">
        <title>Draft Genome sequencing of Naganishia species isolated from polar environments using Oxford Nanopore Technology.</title>
        <authorList>
            <person name="Leo P."/>
            <person name="Venkateswaran K."/>
        </authorList>
    </citation>
    <scope>NUCLEOTIDE SEQUENCE</scope>
    <source>
        <strain evidence="1">DBVPG 5303</strain>
    </source>
</reference>
<proteinExistence type="predicted"/>
<dbReference type="EMBL" id="JASBWV010000002">
    <property type="protein sequence ID" value="KAJ9127488.1"/>
    <property type="molecule type" value="Genomic_DNA"/>
</dbReference>
<sequence length="181" mass="19615">MSALPNHNESVSSPMPFPPAQTYAQGLDDSSRREAAAMVIQKACREYLDRKSTRESAKQAEQSSDAQLVCLDLKAPVGDAKLPASSPGEQDVTTLFLEGADLNPHTAATQFGRAEVNFRTFLVTASSGGHFVRISNEAIATLCKSRCKPGTGVDNETKEEQAARTIQKAFRKWKAAKQSRS</sequence>